<gene>
    <name evidence="5" type="ORF">A4A49_38895</name>
</gene>
<dbReference type="InterPro" id="IPR050951">
    <property type="entry name" value="Retrovirus_Pol_polyprotein"/>
</dbReference>
<dbReference type="SMR" id="A0A1J6KC68"/>
<keyword evidence="1" id="KW-0460">Magnesium</keyword>
<comment type="caution">
    <text evidence="5">The sequence shown here is derived from an EMBL/GenBank/DDBJ whole genome shotgun (WGS) entry which is preliminary data.</text>
</comment>
<dbReference type="InterPro" id="IPR001969">
    <property type="entry name" value="Aspartic_peptidase_AS"/>
</dbReference>
<accession>A0A1J6KC68</accession>
<reference evidence="5" key="1">
    <citation type="submission" date="2016-11" db="EMBL/GenBank/DDBJ databases">
        <title>The genome of Nicotiana attenuata.</title>
        <authorList>
            <person name="Xu S."/>
            <person name="Brockmoeller T."/>
            <person name="Gaquerel E."/>
            <person name="Navarro A."/>
            <person name="Kuhl H."/>
            <person name="Gase K."/>
            <person name="Ling Z."/>
            <person name="Zhou W."/>
            <person name="Kreitzer C."/>
            <person name="Stanke M."/>
            <person name="Tang H."/>
            <person name="Lyons E."/>
            <person name="Pandey P."/>
            <person name="Pandey S.P."/>
            <person name="Timmermann B."/>
            <person name="Baldwin I.T."/>
        </authorList>
    </citation>
    <scope>NUCLEOTIDE SEQUENCE [LARGE SCALE GENOMIC DNA]</scope>
    <source>
        <strain evidence="5">UT</strain>
    </source>
</reference>
<organism evidence="5 6">
    <name type="scientific">Nicotiana attenuata</name>
    <name type="common">Coyote tobacco</name>
    <dbReference type="NCBI Taxonomy" id="49451"/>
    <lineage>
        <taxon>Eukaryota</taxon>
        <taxon>Viridiplantae</taxon>
        <taxon>Streptophyta</taxon>
        <taxon>Embryophyta</taxon>
        <taxon>Tracheophyta</taxon>
        <taxon>Spermatophyta</taxon>
        <taxon>Magnoliopsida</taxon>
        <taxon>eudicotyledons</taxon>
        <taxon>Gunneridae</taxon>
        <taxon>Pentapetalae</taxon>
        <taxon>asterids</taxon>
        <taxon>lamiids</taxon>
        <taxon>Solanales</taxon>
        <taxon>Solanaceae</taxon>
        <taxon>Nicotianoideae</taxon>
        <taxon>Nicotianeae</taxon>
        <taxon>Nicotiana</taxon>
    </lineage>
</organism>
<dbReference type="InterPro" id="IPR043502">
    <property type="entry name" value="DNA/RNA_pol_sf"/>
</dbReference>
<dbReference type="SUPFAM" id="SSF56672">
    <property type="entry name" value="DNA/RNA polymerases"/>
    <property type="match status" value="1"/>
</dbReference>
<dbReference type="GO" id="GO:0004190">
    <property type="term" value="F:aspartic-type endopeptidase activity"/>
    <property type="evidence" value="ECO:0007669"/>
    <property type="project" value="InterPro"/>
</dbReference>
<keyword evidence="6" id="KW-1185">Reference proteome</keyword>
<evidence type="ECO:0000256" key="3">
    <source>
        <dbReference type="ARBA" id="ARBA00023268"/>
    </source>
</evidence>
<keyword evidence="2" id="KW-0229">DNA integration</keyword>
<evidence type="ECO:0000313" key="5">
    <source>
        <dbReference type="EMBL" id="OIT20411.1"/>
    </source>
</evidence>
<dbReference type="InterPro" id="IPR043128">
    <property type="entry name" value="Rev_trsase/Diguanyl_cyclase"/>
</dbReference>
<evidence type="ECO:0000313" key="6">
    <source>
        <dbReference type="Proteomes" id="UP000187609"/>
    </source>
</evidence>
<evidence type="ECO:0000256" key="2">
    <source>
        <dbReference type="ARBA" id="ARBA00022908"/>
    </source>
</evidence>
<dbReference type="GO" id="GO:0006508">
    <property type="term" value="P:proteolysis"/>
    <property type="evidence" value="ECO:0007669"/>
    <property type="project" value="InterPro"/>
</dbReference>
<dbReference type="STRING" id="49451.A0A1J6KC68"/>
<name>A0A1J6KC68_NICAT</name>
<protein>
    <recommendedName>
        <fullName evidence="4">Reverse transcriptase/retrotransposon-derived protein RNase H-like domain-containing protein</fullName>
    </recommendedName>
</protein>
<dbReference type="OMA" id="WIQKCER"/>
<dbReference type="Gramene" id="OIT20411">
    <property type="protein sequence ID" value="OIT20411"/>
    <property type="gene ID" value="A4A49_38895"/>
</dbReference>
<feature type="domain" description="Reverse transcriptase/retrotransposon-derived protein RNase H-like" evidence="4">
    <location>
        <begin position="376"/>
        <end position="470"/>
    </location>
</feature>
<dbReference type="Pfam" id="PF17919">
    <property type="entry name" value="RT_RNaseH_2"/>
    <property type="match status" value="1"/>
</dbReference>
<dbReference type="CDD" id="cd00303">
    <property type="entry name" value="retropepsin_like"/>
    <property type="match status" value="1"/>
</dbReference>
<keyword evidence="3" id="KW-0511">Multifunctional enzyme</keyword>
<dbReference type="PROSITE" id="PS00141">
    <property type="entry name" value="ASP_PROTEASE"/>
    <property type="match status" value="1"/>
</dbReference>
<dbReference type="Gene3D" id="3.30.70.270">
    <property type="match status" value="1"/>
</dbReference>
<sequence length="670" mass="76807">MVEETRLKVMDDKLVKHDEILNEVLTSQEELQYSNWDTGYLRVNPREELRQNRPQAVQTPTLKWELPYFEGHEPKVWIQKCERYFNLYKIPDNLKVEAATLYLNGLADTWYDSLVLSRGLVDEFLGKFEDLKAQMLIRNPHLDESHFISSFIGALKEEIRFGVKLFKPTTMRFVVERARLQEKAIEAAHKRTKAISKPSLVVSNPAGTRVQTAGIVKPNSFRLSREVYEYRKNNHLCYKCGEKYTQGHQCKKKQLNCMVGAVEDLLERQEIEGEQPNIDLFIEGELEQEVMEVVCMNALSGDNRGVNTTLVRGTIGNRKLTVLIDSGSTHSFIDVTTIKETSYQARHCPPLEKYVANYGVVCRPLTDLLKMDVFKWNAEADLAFRTLKKAITSTPVLSLPNYTKEFIVETDASHSGIGAVLMQEGRPIAYFSRVLAKKHRGKSIYEKEYMALLNAVDKWRHYLQYRHFVVRTDHHSLKYLLEQRVTSAIQQKGLTKLLGLDYEVRYKKGAKNRVVDALSRQQKDSEYHIGHSQGTLQEISVSVPSWMQEIAHSYEGDPTATEVISRAAVTLQGPNIWHYTSSILRKKGKIYIGTNGDLRTQLISTFHDSPVGGHSGQLGTLKRLDDNRNKDTKMIQTMNENTDIAEYAKSIIRARPTIDWKNKNQLGYEA</sequence>
<dbReference type="EMBL" id="MJEQ01005343">
    <property type="protein sequence ID" value="OIT20411.1"/>
    <property type="molecule type" value="Genomic_DNA"/>
</dbReference>
<dbReference type="AlphaFoldDB" id="A0A1J6KC68"/>
<dbReference type="PANTHER" id="PTHR37984">
    <property type="entry name" value="PROTEIN CBG26694"/>
    <property type="match status" value="1"/>
</dbReference>
<dbReference type="PANTHER" id="PTHR37984:SF5">
    <property type="entry name" value="PROTEIN NYNRIN-LIKE"/>
    <property type="match status" value="1"/>
</dbReference>
<dbReference type="InterPro" id="IPR041577">
    <property type="entry name" value="RT_RNaseH_2"/>
</dbReference>
<dbReference type="Proteomes" id="UP000187609">
    <property type="component" value="Unassembled WGS sequence"/>
</dbReference>
<evidence type="ECO:0000259" key="4">
    <source>
        <dbReference type="Pfam" id="PF17919"/>
    </source>
</evidence>
<dbReference type="CDD" id="cd09274">
    <property type="entry name" value="RNase_HI_RT_Ty3"/>
    <property type="match status" value="1"/>
</dbReference>
<dbReference type="GO" id="GO:0015074">
    <property type="term" value="P:DNA integration"/>
    <property type="evidence" value="ECO:0007669"/>
    <property type="project" value="UniProtKB-KW"/>
</dbReference>
<evidence type="ECO:0000256" key="1">
    <source>
        <dbReference type="ARBA" id="ARBA00022842"/>
    </source>
</evidence>
<proteinExistence type="predicted"/>